<gene>
    <name evidence="8" type="ORF">PtA15_5A217</name>
</gene>
<feature type="domain" description="Major facilitator superfamily (MFS) profile" evidence="7">
    <location>
        <begin position="42"/>
        <end position="463"/>
    </location>
</feature>
<evidence type="ECO:0000256" key="6">
    <source>
        <dbReference type="SAM" id="Phobius"/>
    </source>
</evidence>
<dbReference type="SUPFAM" id="SSF103473">
    <property type="entry name" value="MFS general substrate transporter"/>
    <property type="match status" value="1"/>
</dbReference>
<dbReference type="EMBL" id="CP110425">
    <property type="protein sequence ID" value="WAQ84644.1"/>
    <property type="molecule type" value="Genomic_DNA"/>
</dbReference>
<feature type="transmembrane region" description="Helical" evidence="6">
    <location>
        <begin position="168"/>
        <end position="189"/>
    </location>
</feature>
<feature type="transmembrane region" description="Helical" evidence="6">
    <location>
        <begin position="34"/>
        <end position="55"/>
    </location>
</feature>
<dbReference type="Gene3D" id="1.20.1250.20">
    <property type="entry name" value="MFS general substrate transporter like domains"/>
    <property type="match status" value="2"/>
</dbReference>
<evidence type="ECO:0000313" key="8">
    <source>
        <dbReference type="EMBL" id="WAQ84644.1"/>
    </source>
</evidence>
<organism evidence="8 9">
    <name type="scientific">Puccinia triticina</name>
    <dbReference type="NCBI Taxonomy" id="208348"/>
    <lineage>
        <taxon>Eukaryota</taxon>
        <taxon>Fungi</taxon>
        <taxon>Dikarya</taxon>
        <taxon>Basidiomycota</taxon>
        <taxon>Pucciniomycotina</taxon>
        <taxon>Pucciniomycetes</taxon>
        <taxon>Pucciniales</taxon>
        <taxon>Pucciniaceae</taxon>
        <taxon>Puccinia</taxon>
    </lineage>
</organism>
<accession>A0ABY7CHC1</accession>
<feature type="transmembrane region" description="Helical" evidence="6">
    <location>
        <begin position="345"/>
        <end position="366"/>
    </location>
</feature>
<dbReference type="Proteomes" id="UP001164743">
    <property type="component" value="Chromosome 5A"/>
</dbReference>
<protein>
    <recommendedName>
        <fullName evidence="7">Major facilitator superfamily (MFS) profile domain-containing protein</fullName>
    </recommendedName>
</protein>
<dbReference type="InterPro" id="IPR036259">
    <property type="entry name" value="MFS_trans_sf"/>
</dbReference>
<feature type="transmembrane region" description="Helical" evidence="6">
    <location>
        <begin position="106"/>
        <end position="127"/>
    </location>
</feature>
<feature type="transmembrane region" description="Helical" evidence="6">
    <location>
        <begin position="133"/>
        <end position="156"/>
    </location>
</feature>
<evidence type="ECO:0000259" key="7">
    <source>
        <dbReference type="PROSITE" id="PS50850"/>
    </source>
</evidence>
<feature type="transmembrane region" description="Helical" evidence="6">
    <location>
        <begin position="406"/>
        <end position="427"/>
    </location>
</feature>
<evidence type="ECO:0000256" key="2">
    <source>
        <dbReference type="ARBA" id="ARBA00022448"/>
    </source>
</evidence>
<name>A0ABY7CHC1_9BASI</name>
<evidence type="ECO:0000313" key="9">
    <source>
        <dbReference type="Proteomes" id="UP001164743"/>
    </source>
</evidence>
<keyword evidence="5 6" id="KW-0472">Membrane</keyword>
<dbReference type="RefSeq" id="XP_053020199.1">
    <property type="nucleotide sequence ID" value="XM_053168954.1"/>
</dbReference>
<feature type="transmembrane region" description="Helical" evidence="6">
    <location>
        <begin position="201"/>
        <end position="223"/>
    </location>
</feature>
<sequence>MTNEEEKAIKTRKAIDLKEKSEISDASTSLERRALLKLDLFIMPMVISCFFFSYLDRSNLGNVRIVGLQKDLQMSDYDFSMALTVTFIPYILVELPAMLTMRRIGAGVQIPLTVILWGLVTFLHGFVKSYSGLLVARFFLGLVEGGLYPGLVLYLSMFYTKTELQLRIGLFFSTMCLSGVASGLLTYAIVKLDGRGGHTGWSWVFQIEGLVTIVFGIISFFLMPSSIKRMKLLTNEEKTILIERLERNVMTSLASSAILDENHPAKSTSQQVWEAFKSPRVVMLSIAQFASANNIASLAYFTPTIIHSFGYSPTATQLYSVPPLSLAFVTVLGVSYLSDRFQARGMATICCATVSAVGFAVFYASSDYRVRYGSLFICSPGAYAVMPTLSAWASNNSEPYKRKASTIGLGSMSGAMGSLLSAWIFVLGRPPRYHLLTGLSLAFGGILIIVGILNMIWLGHAQRNKLYKRNKLLEKFTIHNLEGSATQVESGQDQDLLSAQSWDHLGDQHPDFKYTY</sequence>
<reference evidence="8" key="1">
    <citation type="submission" date="2022-10" db="EMBL/GenBank/DDBJ databases">
        <title>Puccinia triticina Genome sequencing and assembly.</title>
        <authorList>
            <person name="Li C."/>
        </authorList>
    </citation>
    <scope>NUCLEOTIDE SEQUENCE</scope>
    <source>
        <strain evidence="8">Pt15</strain>
    </source>
</reference>
<evidence type="ECO:0000256" key="3">
    <source>
        <dbReference type="ARBA" id="ARBA00022692"/>
    </source>
</evidence>
<dbReference type="PANTHER" id="PTHR43791:SF85">
    <property type="entry name" value="TRANSPORTER, PUTATIVE (AFU_ORTHOLOGUE AFUA_6G00710)-RELATED"/>
    <property type="match status" value="1"/>
</dbReference>
<keyword evidence="3 6" id="KW-0812">Transmembrane</keyword>
<evidence type="ECO:0000256" key="5">
    <source>
        <dbReference type="ARBA" id="ARBA00023136"/>
    </source>
</evidence>
<keyword evidence="9" id="KW-1185">Reference proteome</keyword>
<evidence type="ECO:0000256" key="1">
    <source>
        <dbReference type="ARBA" id="ARBA00004141"/>
    </source>
</evidence>
<keyword evidence="2" id="KW-0813">Transport</keyword>
<feature type="transmembrane region" description="Helical" evidence="6">
    <location>
        <begin position="372"/>
        <end position="394"/>
    </location>
</feature>
<keyword evidence="4 6" id="KW-1133">Transmembrane helix</keyword>
<dbReference type="PANTHER" id="PTHR43791">
    <property type="entry name" value="PERMEASE-RELATED"/>
    <property type="match status" value="1"/>
</dbReference>
<evidence type="ECO:0000256" key="4">
    <source>
        <dbReference type="ARBA" id="ARBA00022989"/>
    </source>
</evidence>
<feature type="transmembrane region" description="Helical" evidence="6">
    <location>
        <begin position="433"/>
        <end position="459"/>
    </location>
</feature>
<feature type="transmembrane region" description="Helical" evidence="6">
    <location>
        <begin position="281"/>
        <end position="301"/>
    </location>
</feature>
<dbReference type="Pfam" id="PF07690">
    <property type="entry name" value="MFS_1"/>
    <property type="match status" value="1"/>
</dbReference>
<dbReference type="InterPro" id="IPR020846">
    <property type="entry name" value="MFS_dom"/>
</dbReference>
<dbReference type="InterPro" id="IPR011701">
    <property type="entry name" value="MFS"/>
</dbReference>
<dbReference type="PROSITE" id="PS50850">
    <property type="entry name" value="MFS"/>
    <property type="match status" value="1"/>
</dbReference>
<dbReference type="GeneID" id="77809849"/>
<proteinExistence type="predicted"/>
<feature type="transmembrane region" description="Helical" evidence="6">
    <location>
        <begin position="79"/>
        <end position="99"/>
    </location>
</feature>
<feature type="transmembrane region" description="Helical" evidence="6">
    <location>
        <begin position="321"/>
        <end position="338"/>
    </location>
</feature>
<comment type="subcellular location">
    <subcellularLocation>
        <location evidence="1">Membrane</location>
        <topology evidence="1">Multi-pass membrane protein</topology>
    </subcellularLocation>
</comment>